<evidence type="ECO:0000313" key="3">
    <source>
        <dbReference type="Proteomes" id="UP000192223"/>
    </source>
</evidence>
<feature type="transmembrane region" description="Helical" evidence="2">
    <location>
        <begin position="517"/>
        <end position="535"/>
    </location>
</feature>
<keyword evidence="2" id="KW-1133">Transmembrane helix</keyword>
<dbReference type="GO" id="GO:0008028">
    <property type="term" value="F:monocarboxylic acid transmembrane transporter activity"/>
    <property type="evidence" value="ECO:0007669"/>
    <property type="project" value="TreeGrafter"/>
</dbReference>
<evidence type="ECO:0000256" key="1">
    <source>
        <dbReference type="SAM" id="MobiDB-lite"/>
    </source>
</evidence>
<dbReference type="KEGG" id="apln:108743974"/>
<proteinExistence type="predicted"/>
<feature type="transmembrane region" description="Helical" evidence="2">
    <location>
        <begin position="556"/>
        <end position="575"/>
    </location>
</feature>
<dbReference type="AlphaFoldDB" id="A0A1W4XRN9"/>
<dbReference type="GeneID" id="108743974"/>
<feature type="transmembrane region" description="Helical" evidence="2">
    <location>
        <begin position="492"/>
        <end position="511"/>
    </location>
</feature>
<keyword evidence="2" id="KW-0812">Transmembrane</keyword>
<gene>
    <name evidence="4" type="primary">LOC108743974</name>
    <name evidence="5" type="synonym">LOC112906733</name>
</gene>
<name>A0A1W4XRN9_AGRPL</name>
<feature type="transmembrane region" description="Helical" evidence="2">
    <location>
        <begin position="581"/>
        <end position="601"/>
    </location>
</feature>
<dbReference type="RefSeq" id="XP_018335080.1">
    <property type="nucleotide sequence ID" value="XM_018479578.1"/>
</dbReference>
<sequence length="608" mass="69096">MDLIRTSLHINLNPSESCDFSVDSTKSWNFPLVSTIKLLLGEFLLTSLFLSYGIYLTEFVRGELLSYQFALWTPITFVTVWFITNPISELIHKGRKNEHSQIICLIAALLLTFSIFICSFSLPWVKLQILNYGVIGGVSTSIILTQIKLEAEIEFQSHLKIMEIVSQTSRAISLLVFPHLIGLLIPWVGSFKAQTIHSAIILHIIPIILIKNDDNHVLGSSNSILSRYRTIPGLINSQEMIDLGSPTRKKFVEFDSNETSSSSSNNSSSSSNNFSVDEESEDDEIAQLGDFKNEMGVHVLPQIPEESETDEDEENSHINRLSVLSDKLQEIIVKDENTSEPLVLSVREINKSSVNNIYLVDSDSKTIINEDCYANRMKCCSIINLSPYQKYKYKRCRKEIFCFLQEKILKKMRFCFSLREFYVLLITKSLITFGIVVFVTTIPYLLLENKKDEDLILSAVDCPIVLSAISVMWIFHLFAIPWFPNLSKTQKHVIFVVGLLVVNFSLLPATVGLSNDIIIIFCLIFGLGNGILIHYEETMYSEFIGTLNWAECKESVNVLSGILILAIHAICYVCNVNIYGIYLIVCCSYALVSIRWTIYFLKRLTRYF</sequence>
<dbReference type="KEGG" id="apln:112906733"/>
<dbReference type="RefSeq" id="XP_025837263.1">
    <property type="nucleotide sequence ID" value="XM_025981478.1"/>
</dbReference>
<accession>A0A1W4XRN9</accession>
<keyword evidence="3" id="KW-1185">Reference proteome</keyword>
<feature type="compositionally biased region" description="Low complexity" evidence="1">
    <location>
        <begin position="257"/>
        <end position="275"/>
    </location>
</feature>
<protein>
    <submittedName>
        <fullName evidence="4">Uncharacterized protein LOC108743974 isoform X1</fullName>
    </submittedName>
    <submittedName>
        <fullName evidence="5">Uncharacterized protein LOC112906733 isoform X1</fullName>
    </submittedName>
</protein>
<organism evidence="3 4">
    <name type="scientific">Agrilus planipennis</name>
    <name type="common">Emerald ash borer</name>
    <name type="synonym">Agrilus marcopoli</name>
    <dbReference type="NCBI Taxonomy" id="224129"/>
    <lineage>
        <taxon>Eukaryota</taxon>
        <taxon>Metazoa</taxon>
        <taxon>Ecdysozoa</taxon>
        <taxon>Arthropoda</taxon>
        <taxon>Hexapoda</taxon>
        <taxon>Insecta</taxon>
        <taxon>Pterygota</taxon>
        <taxon>Neoptera</taxon>
        <taxon>Endopterygota</taxon>
        <taxon>Coleoptera</taxon>
        <taxon>Polyphaga</taxon>
        <taxon>Elateriformia</taxon>
        <taxon>Buprestoidea</taxon>
        <taxon>Buprestidae</taxon>
        <taxon>Agrilinae</taxon>
        <taxon>Agrilus</taxon>
    </lineage>
</organism>
<dbReference type="PANTHER" id="PTHR11360:SF284">
    <property type="entry name" value="EG:103B4.3 PROTEIN-RELATED"/>
    <property type="match status" value="1"/>
</dbReference>
<evidence type="ECO:0000256" key="2">
    <source>
        <dbReference type="SAM" id="Phobius"/>
    </source>
</evidence>
<reference evidence="4 5" key="1">
    <citation type="submission" date="2025-04" db="UniProtKB">
        <authorList>
            <consortium name="RefSeq"/>
        </authorList>
    </citation>
    <scope>IDENTIFICATION</scope>
    <source>
        <tissue evidence="4 5">Entire body</tissue>
    </source>
</reference>
<dbReference type="InterPro" id="IPR050327">
    <property type="entry name" value="Proton-linked_MCT"/>
</dbReference>
<feature type="transmembrane region" description="Helical" evidence="2">
    <location>
        <begin position="456"/>
        <end position="480"/>
    </location>
</feature>
<feature type="transmembrane region" description="Helical" evidence="2">
    <location>
        <begin position="421"/>
        <end position="444"/>
    </location>
</feature>
<feature type="transmembrane region" description="Helical" evidence="2">
    <location>
        <begin position="69"/>
        <end position="90"/>
    </location>
</feature>
<evidence type="ECO:0000313" key="5">
    <source>
        <dbReference type="RefSeq" id="XP_025837263.1"/>
    </source>
</evidence>
<dbReference type="PANTHER" id="PTHR11360">
    <property type="entry name" value="MONOCARBOXYLATE TRANSPORTER"/>
    <property type="match status" value="1"/>
</dbReference>
<dbReference type="Proteomes" id="UP000192223">
    <property type="component" value="Unplaced"/>
</dbReference>
<feature type="region of interest" description="Disordered" evidence="1">
    <location>
        <begin position="255"/>
        <end position="283"/>
    </location>
</feature>
<evidence type="ECO:0000313" key="4">
    <source>
        <dbReference type="RefSeq" id="XP_018335080.1"/>
    </source>
</evidence>
<feature type="transmembrane region" description="Helical" evidence="2">
    <location>
        <begin position="168"/>
        <end position="188"/>
    </location>
</feature>
<feature type="transmembrane region" description="Helical" evidence="2">
    <location>
        <begin position="102"/>
        <end position="123"/>
    </location>
</feature>
<feature type="transmembrane region" description="Helical" evidence="2">
    <location>
        <begin position="38"/>
        <end position="57"/>
    </location>
</feature>
<keyword evidence="2" id="KW-0472">Membrane</keyword>
<dbReference type="OrthoDB" id="410267at2759"/>